<sequence length="432" mass="48184">MTDLAQFNAGNDHAAADDDDDELQQFREQWRQEVESRKRQQQQQRQQPVTAAGVYPVKKPEQQHPMPTTTTLSEQNITADETVERSSSFKESRNQLRPRPRGILDAERSEDQMIKTGILQDEVELARAVAAVGRIQLGGGLVAAAVEGKGKEKSATTANVVYPSTTQQGKSGKQQQTHGKPISGSTTTTASTEKQQPLSPKLKHAQPVAIATDKSNRIKDHPTTNVNTNTNTKKAVEAYTRAVDLESSGQLNEALHLYRKAYKLDDLVDKAYNTAIRNMEERDRLRAQVSREEIQVVDPKEVTVTATPPPLEPYVFMTHTQLAPDYHSPLTSVASTRVGGGRLASADTHAEWTDPLTRIISRFVSQDQEDQAQHLYALDFTPEEEKWPCLLGILPDEVVENIVFFLDVQSLERFAVTCKKARLVTRVAPVWK</sequence>
<evidence type="ECO:0000313" key="2">
    <source>
        <dbReference type="Proteomes" id="UP001234202"/>
    </source>
</evidence>
<accession>A0ACC2XMD8</accession>
<comment type="caution">
    <text evidence="1">The sequence shown here is derived from an EMBL/GenBank/DDBJ whole genome shotgun (WGS) entry which is preliminary data.</text>
</comment>
<gene>
    <name evidence="1" type="ORF">QFC24_003157</name>
</gene>
<reference evidence="1" key="1">
    <citation type="submission" date="2023-04" db="EMBL/GenBank/DDBJ databases">
        <title>Draft Genome sequencing of Naganishia species isolated from polar environments using Oxford Nanopore Technology.</title>
        <authorList>
            <person name="Leo P."/>
            <person name="Venkateswaran K."/>
        </authorList>
    </citation>
    <scope>NUCLEOTIDE SEQUENCE</scope>
    <source>
        <strain evidence="1">DBVPG 5303</strain>
    </source>
</reference>
<organism evidence="1 2">
    <name type="scientific">Naganishia onofrii</name>
    <dbReference type="NCBI Taxonomy" id="1851511"/>
    <lineage>
        <taxon>Eukaryota</taxon>
        <taxon>Fungi</taxon>
        <taxon>Dikarya</taxon>
        <taxon>Basidiomycota</taxon>
        <taxon>Agaricomycotina</taxon>
        <taxon>Tremellomycetes</taxon>
        <taxon>Filobasidiales</taxon>
        <taxon>Filobasidiaceae</taxon>
        <taxon>Naganishia</taxon>
    </lineage>
</organism>
<protein>
    <submittedName>
        <fullName evidence="1">Uncharacterized protein</fullName>
    </submittedName>
</protein>
<dbReference type="Proteomes" id="UP001234202">
    <property type="component" value="Unassembled WGS sequence"/>
</dbReference>
<evidence type="ECO:0000313" key="1">
    <source>
        <dbReference type="EMBL" id="KAJ9124788.1"/>
    </source>
</evidence>
<keyword evidence="2" id="KW-1185">Reference proteome</keyword>
<dbReference type="EMBL" id="JASBWV010000009">
    <property type="protein sequence ID" value="KAJ9124788.1"/>
    <property type="molecule type" value="Genomic_DNA"/>
</dbReference>
<proteinExistence type="predicted"/>
<name>A0ACC2XMD8_9TREE</name>